<comment type="function">
    <text evidence="6">Catalyzes the reduction of hydroxylamine to form NH(3) and H(2)O.</text>
</comment>
<organism evidence="7 8">
    <name type="scientific">Phaeovibrio sulfidiphilus</name>
    <dbReference type="NCBI Taxonomy" id="1220600"/>
    <lineage>
        <taxon>Bacteria</taxon>
        <taxon>Pseudomonadati</taxon>
        <taxon>Pseudomonadota</taxon>
        <taxon>Alphaproteobacteria</taxon>
        <taxon>Rhodospirillales</taxon>
        <taxon>Rhodospirillaceae</taxon>
        <taxon>Phaeovibrio</taxon>
    </lineage>
</organism>
<feature type="binding site" evidence="6">
    <location>
        <position position="6"/>
    </location>
    <ligand>
        <name>[4Fe-4S] cluster</name>
        <dbReference type="ChEBI" id="CHEBI:49883"/>
    </ligand>
</feature>
<dbReference type="HAMAP" id="MF_00069">
    <property type="entry name" value="Hydroxylam_reduct"/>
    <property type="match status" value="1"/>
</dbReference>
<feature type="modified residue" description="Cysteine persulfide" evidence="6">
    <location>
        <position position="401"/>
    </location>
</feature>
<feature type="binding site" description="via persulfide group" evidence="6">
    <location>
        <position position="401"/>
    </location>
    <ligand>
        <name>hybrid [4Fe-2O-2S] cluster</name>
        <dbReference type="ChEBI" id="CHEBI:60519"/>
    </ligand>
</feature>
<keyword evidence="4 6" id="KW-0408">Iron</keyword>
<gene>
    <name evidence="6 7" type="primary">hcp</name>
    <name evidence="7" type="synonym">priS</name>
    <name evidence="7" type="ORF">IHV25_06915</name>
</gene>
<evidence type="ECO:0000256" key="4">
    <source>
        <dbReference type="ARBA" id="ARBA00023004"/>
    </source>
</evidence>
<feature type="binding site" evidence="6">
    <location>
        <position position="313"/>
    </location>
    <ligand>
        <name>hybrid [4Fe-2O-2S] cluster</name>
        <dbReference type="ChEBI" id="CHEBI:60519"/>
    </ligand>
</feature>
<feature type="binding site" evidence="6">
    <location>
        <position position="245"/>
    </location>
    <ligand>
        <name>hybrid [4Fe-2O-2S] cluster</name>
        <dbReference type="ChEBI" id="CHEBI:60519"/>
    </ligand>
</feature>
<dbReference type="EC" id="1.7.99.1" evidence="6"/>
<dbReference type="InterPro" id="IPR004137">
    <property type="entry name" value="HCP/CODH"/>
</dbReference>
<comment type="cofactor">
    <cofactor evidence="6">
        <name>[4Fe-4S] cluster</name>
        <dbReference type="ChEBI" id="CHEBI:49883"/>
    </cofactor>
    <text evidence="6">Binds 1 [4Fe-4S] cluster.</text>
</comment>
<evidence type="ECO:0000313" key="8">
    <source>
        <dbReference type="Proteomes" id="UP000631034"/>
    </source>
</evidence>
<dbReference type="GO" id="GO:0050418">
    <property type="term" value="F:hydroxylamine reductase activity"/>
    <property type="evidence" value="ECO:0007669"/>
    <property type="project" value="UniProtKB-UniRule"/>
</dbReference>
<keyword evidence="8" id="KW-1185">Reference proteome</keyword>
<protein>
    <recommendedName>
        <fullName evidence="6">Hydroxylamine reductase</fullName>
        <ecNumber evidence="6">1.7.99.1</ecNumber>
    </recommendedName>
    <alternativeName>
        <fullName evidence="6">Hybrid-cluster protein</fullName>
        <shortName evidence="6">HCP</shortName>
    </alternativeName>
    <alternativeName>
        <fullName evidence="6">Prismane protein</fullName>
    </alternativeName>
</protein>
<reference evidence="7" key="1">
    <citation type="submission" date="2020-10" db="EMBL/GenBank/DDBJ databases">
        <title>Genome sequence of the unusual species of purple photosynthetic bacteria, Phaeovibrio sulfidiphilus DSM 23193, type strain.</title>
        <authorList>
            <person name="Kyndt J.A."/>
            <person name="Meyer T.E."/>
        </authorList>
    </citation>
    <scope>NUCLEOTIDE SEQUENCE</scope>
    <source>
        <strain evidence="7">DSM 23193</strain>
    </source>
</reference>
<feature type="binding site" evidence="6">
    <location>
        <position position="488"/>
    </location>
    <ligand>
        <name>hybrid [4Fe-2O-2S] cluster</name>
        <dbReference type="ChEBI" id="CHEBI:60519"/>
    </ligand>
</feature>
<evidence type="ECO:0000256" key="3">
    <source>
        <dbReference type="ARBA" id="ARBA00023002"/>
    </source>
</evidence>
<name>A0A8J6YPP5_9PROT</name>
<comment type="subcellular location">
    <subcellularLocation>
        <location evidence="6">Cytoplasm</location>
    </subcellularLocation>
</comment>
<dbReference type="GO" id="GO:0051539">
    <property type="term" value="F:4 iron, 4 sulfur cluster binding"/>
    <property type="evidence" value="ECO:0007669"/>
    <property type="project" value="UniProtKB-KW"/>
</dbReference>
<dbReference type="SUPFAM" id="SSF56821">
    <property type="entry name" value="Prismane protein-like"/>
    <property type="match status" value="1"/>
</dbReference>
<keyword evidence="5 6" id="KW-0411">Iron-sulfur</keyword>
<dbReference type="EMBL" id="JACZHT010000004">
    <property type="protein sequence ID" value="MBE1237376.1"/>
    <property type="molecule type" value="Genomic_DNA"/>
</dbReference>
<evidence type="ECO:0000256" key="1">
    <source>
        <dbReference type="ARBA" id="ARBA00022490"/>
    </source>
</evidence>
<dbReference type="PANTHER" id="PTHR30109:SF0">
    <property type="entry name" value="HYDROXYLAMINE REDUCTASE"/>
    <property type="match status" value="1"/>
</dbReference>
<comment type="cofactor">
    <cofactor evidence="6">
        <name>hybrid [4Fe-2O-2S] cluster</name>
        <dbReference type="ChEBI" id="CHEBI:60519"/>
    </cofactor>
    <text evidence="6">Binds 1 hybrid [4Fe-2O-2S] cluster.</text>
</comment>
<dbReference type="GO" id="GO:0004601">
    <property type="term" value="F:peroxidase activity"/>
    <property type="evidence" value="ECO:0007669"/>
    <property type="project" value="TreeGrafter"/>
</dbReference>
<dbReference type="NCBIfam" id="TIGR01703">
    <property type="entry name" value="hybrid_clust"/>
    <property type="match status" value="1"/>
</dbReference>
<feature type="binding site" evidence="6">
    <location>
        <position position="429"/>
    </location>
    <ligand>
        <name>hybrid [4Fe-2O-2S] cluster</name>
        <dbReference type="ChEBI" id="CHEBI:60519"/>
    </ligand>
</feature>
<dbReference type="FunFam" id="3.40.50.2030:FF:000002">
    <property type="entry name" value="Hydroxylamine reductase"/>
    <property type="match status" value="1"/>
</dbReference>
<feature type="binding site" evidence="6">
    <location>
        <position position="454"/>
    </location>
    <ligand>
        <name>hybrid [4Fe-2O-2S] cluster</name>
        <dbReference type="ChEBI" id="CHEBI:60519"/>
    </ligand>
</feature>
<comment type="catalytic activity">
    <reaction evidence="6">
        <text>A + NH4(+) + H2O = hydroxylamine + AH2 + H(+)</text>
        <dbReference type="Rhea" id="RHEA:22052"/>
        <dbReference type="ChEBI" id="CHEBI:13193"/>
        <dbReference type="ChEBI" id="CHEBI:15377"/>
        <dbReference type="ChEBI" id="CHEBI:15378"/>
        <dbReference type="ChEBI" id="CHEBI:15429"/>
        <dbReference type="ChEBI" id="CHEBI:17499"/>
        <dbReference type="ChEBI" id="CHEBI:28938"/>
        <dbReference type="EC" id="1.7.99.1"/>
    </reaction>
</comment>
<dbReference type="Gene3D" id="1.20.1270.20">
    <property type="match status" value="2"/>
</dbReference>
<accession>A0A8J6YPP5</accession>
<comment type="caution">
    <text evidence="7">The sequence shown here is derived from an EMBL/GenBank/DDBJ whole genome shotgun (WGS) entry which is preliminary data.</text>
</comment>
<dbReference type="InterPro" id="IPR011254">
    <property type="entry name" value="Prismane-like_sf"/>
</dbReference>
<evidence type="ECO:0000256" key="6">
    <source>
        <dbReference type="HAMAP-Rule" id="MF_00069"/>
    </source>
</evidence>
<dbReference type="AlphaFoldDB" id="A0A8J6YPP5"/>
<dbReference type="CDD" id="cd01914">
    <property type="entry name" value="HCP"/>
    <property type="match status" value="1"/>
</dbReference>
<dbReference type="NCBIfam" id="NF003658">
    <property type="entry name" value="PRK05290.1"/>
    <property type="match status" value="1"/>
</dbReference>
<evidence type="ECO:0000256" key="5">
    <source>
        <dbReference type="ARBA" id="ARBA00023014"/>
    </source>
</evidence>
<feature type="binding site" evidence="6">
    <location>
        <position position="269"/>
    </location>
    <ligand>
        <name>hybrid [4Fe-2O-2S] cluster</name>
        <dbReference type="ChEBI" id="CHEBI:60519"/>
    </ligand>
</feature>
<evidence type="ECO:0000256" key="2">
    <source>
        <dbReference type="ARBA" id="ARBA00022723"/>
    </source>
</evidence>
<dbReference type="Proteomes" id="UP000631034">
    <property type="component" value="Unassembled WGS sequence"/>
</dbReference>
<evidence type="ECO:0000313" key="7">
    <source>
        <dbReference type="EMBL" id="MBE1237376.1"/>
    </source>
</evidence>
<dbReference type="Gene3D" id="3.40.50.2030">
    <property type="match status" value="2"/>
</dbReference>
<dbReference type="PANTHER" id="PTHR30109">
    <property type="entry name" value="HYDROXYLAMINE REDUCTASE"/>
    <property type="match status" value="1"/>
</dbReference>
<feature type="binding site" evidence="6">
    <location>
        <position position="21"/>
    </location>
    <ligand>
        <name>[4Fe-4S] cluster</name>
        <dbReference type="ChEBI" id="CHEBI:49883"/>
    </ligand>
</feature>
<dbReference type="RefSeq" id="WP_192534384.1">
    <property type="nucleotide sequence ID" value="NZ_JACZHT010000004.1"/>
</dbReference>
<dbReference type="Pfam" id="PF03063">
    <property type="entry name" value="Prismane"/>
    <property type="match status" value="1"/>
</dbReference>
<keyword evidence="2 6" id="KW-0479">Metal-binding</keyword>
<feature type="binding site" evidence="6">
    <location>
        <position position="15"/>
    </location>
    <ligand>
        <name>[4Fe-4S] cluster</name>
        <dbReference type="ChEBI" id="CHEBI:49883"/>
    </ligand>
</feature>
<feature type="binding site" evidence="6">
    <location>
        <position position="490"/>
    </location>
    <ligand>
        <name>hybrid [4Fe-2O-2S] cluster</name>
        <dbReference type="ChEBI" id="CHEBI:60519"/>
    </ligand>
</feature>
<dbReference type="PIRSF" id="PIRSF000076">
    <property type="entry name" value="HCP"/>
    <property type="match status" value="1"/>
</dbReference>
<comment type="similarity">
    <text evidence="6">Belongs to the HCP family.</text>
</comment>
<dbReference type="GO" id="GO:0046872">
    <property type="term" value="F:metal ion binding"/>
    <property type="evidence" value="ECO:0007669"/>
    <property type="project" value="UniProtKB-KW"/>
</dbReference>
<proteinExistence type="inferred from homology"/>
<dbReference type="InterPro" id="IPR016099">
    <property type="entry name" value="Prismane-like_a/b-sand"/>
</dbReference>
<sequence>MLCFQCEQTRNETGCTSIGVCSKTPETAALQDLLVYACRGLARAVLHSGVSGPDRQAQVTRLQEGLFATVTNVNFDDAVLARMIQTTISERDALRRAKKGGPCSGGQDCPGAASFLLPETLEGQMALAETIGIQARRTAFGEDIVSLQELLTYGLKGMAAYAHHAAELGFHDPEVDAFMLEGLDALNDPAPSPDGLLALVMRCGEASLKTLALLDRANTISLGHPVPTRVRMGAVRGKAILVSGHDLADLRALLEQTEGTGINVYTHGEMLPAHAYPELRRFPHLAGHFGGAWMLQKREFPQFPGPIVMTTNCLMQPSPEYAERLYSRSVVGWPGIRHLATRDFSEVIAAARALPGFEADQEPVRFHWAGFGHKTVTDVAGTVVEAVKKGDIRRFLLIGGCDGAKPGRNYFTDMAEQAPKDWIILTLGCGKFRLTDLDAGEIAGLPRLLDMGQCNDSYSAIRVAQALAEAFGTDVNALPLSLVVSWYEQKAVTVLLALLHLGIRNIRLGPSLPAFVSPGVLKVLVETFNVMPVGPSAAVDLAAIEGGTLQPAA</sequence>
<dbReference type="GO" id="GO:0042542">
    <property type="term" value="P:response to hydrogen peroxide"/>
    <property type="evidence" value="ECO:0007669"/>
    <property type="project" value="TreeGrafter"/>
</dbReference>
<dbReference type="InterPro" id="IPR016100">
    <property type="entry name" value="Prismane_a-bundle"/>
</dbReference>
<keyword evidence="3 6" id="KW-0560">Oxidoreductase</keyword>
<dbReference type="InterPro" id="IPR010048">
    <property type="entry name" value="Hydroxylam_reduct"/>
</dbReference>
<keyword evidence="1 6" id="KW-0963">Cytoplasm</keyword>
<dbReference type="GO" id="GO:0005737">
    <property type="term" value="C:cytoplasm"/>
    <property type="evidence" value="ECO:0007669"/>
    <property type="project" value="UniProtKB-SubCell"/>
</dbReference>
<keyword evidence="6" id="KW-0004">4Fe-4S</keyword>
<feature type="binding site" evidence="6">
    <location>
        <position position="3"/>
    </location>
    <ligand>
        <name>[4Fe-4S] cluster</name>
        <dbReference type="ChEBI" id="CHEBI:49883"/>
    </ligand>
</feature>